<gene>
    <name evidence="1" type="ORF">DVH24_002762</name>
</gene>
<dbReference type="Proteomes" id="UP000290289">
    <property type="component" value="Chromosome 3"/>
</dbReference>
<organism evidence="1 2">
    <name type="scientific">Malus domestica</name>
    <name type="common">Apple</name>
    <name type="synonym">Pyrus malus</name>
    <dbReference type="NCBI Taxonomy" id="3750"/>
    <lineage>
        <taxon>Eukaryota</taxon>
        <taxon>Viridiplantae</taxon>
        <taxon>Streptophyta</taxon>
        <taxon>Embryophyta</taxon>
        <taxon>Tracheophyta</taxon>
        <taxon>Spermatophyta</taxon>
        <taxon>Magnoliopsida</taxon>
        <taxon>eudicotyledons</taxon>
        <taxon>Gunneridae</taxon>
        <taxon>Pentapetalae</taxon>
        <taxon>rosids</taxon>
        <taxon>fabids</taxon>
        <taxon>Rosales</taxon>
        <taxon>Rosaceae</taxon>
        <taxon>Amygdaloideae</taxon>
        <taxon>Maleae</taxon>
        <taxon>Malus</taxon>
    </lineage>
</organism>
<evidence type="ECO:0000313" key="1">
    <source>
        <dbReference type="EMBL" id="RXI02684.1"/>
    </source>
</evidence>
<comment type="caution">
    <text evidence="1">The sequence shown here is derived from an EMBL/GenBank/DDBJ whole genome shotgun (WGS) entry which is preliminary data.</text>
</comment>
<accession>A0A498K8P8</accession>
<keyword evidence="2" id="KW-1185">Reference proteome</keyword>
<name>A0A498K8P8_MALDO</name>
<reference evidence="1 2" key="1">
    <citation type="submission" date="2018-10" db="EMBL/GenBank/DDBJ databases">
        <title>A high-quality apple genome assembly.</title>
        <authorList>
            <person name="Hu J."/>
        </authorList>
    </citation>
    <scope>NUCLEOTIDE SEQUENCE [LARGE SCALE GENOMIC DNA]</scope>
    <source>
        <strain evidence="2">cv. HFTH1</strain>
        <tissue evidence="1">Young leaf</tissue>
    </source>
</reference>
<dbReference type="AlphaFoldDB" id="A0A498K8P8"/>
<evidence type="ECO:0000313" key="2">
    <source>
        <dbReference type="Proteomes" id="UP000290289"/>
    </source>
</evidence>
<protein>
    <submittedName>
        <fullName evidence="1">Uncharacterized protein</fullName>
    </submittedName>
</protein>
<proteinExistence type="predicted"/>
<sequence>MRTELCEVRVKGKAGSAGVYGGQKCRNAEEMMANVAQTSALRHVTFGLSGWQLLPGLSLEPTRAPSLAQVGPPHSGSLVLFESQSIGQ</sequence>
<dbReference type="EMBL" id="RDQH01000329">
    <property type="protein sequence ID" value="RXI02684.1"/>
    <property type="molecule type" value="Genomic_DNA"/>
</dbReference>